<dbReference type="PANTHER" id="PTHR37422:SF13">
    <property type="entry name" value="LIPOPOLYSACCHARIDE BIOSYNTHESIS PROTEIN PA4999-RELATED"/>
    <property type="match status" value="1"/>
</dbReference>
<dbReference type="GO" id="GO:0016020">
    <property type="term" value="C:membrane"/>
    <property type="evidence" value="ECO:0007669"/>
    <property type="project" value="UniProtKB-SubCell"/>
</dbReference>
<dbReference type="SUPFAM" id="SSF48452">
    <property type="entry name" value="TPR-like"/>
    <property type="match status" value="1"/>
</dbReference>
<dbReference type="InterPro" id="IPR007016">
    <property type="entry name" value="O-antigen_ligase-rel_domated"/>
</dbReference>
<evidence type="ECO:0000256" key="6">
    <source>
        <dbReference type="SAM" id="Phobius"/>
    </source>
</evidence>
<keyword evidence="8" id="KW-0436">Ligase</keyword>
<dbReference type="InterPro" id="IPR011990">
    <property type="entry name" value="TPR-like_helical_dom_sf"/>
</dbReference>
<keyword evidence="3 6" id="KW-1133">Transmembrane helix</keyword>
<dbReference type="AlphaFoldDB" id="A0A8J6UE78"/>
<feature type="transmembrane region" description="Helical" evidence="6">
    <location>
        <begin position="222"/>
        <end position="242"/>
    </location>
</feature>
<accession>A0A8J6UE78</accession>
<gene>
    <name evidence="8" type="ORF">ICJ83_16395</name>
</gene>
<dbReference type="Pfam" id="PF04932">
    <property type="entry name" value="Wzy_C"/>
    <property type="match status" value="1"/>
</dbReference>
<feature type="domain" description="O-antigen ligase-related" evidence="7">
    <location>
        <begin position="174"/>
        <end position="324"/>
    </location>
</feature>
<evidence type="ECO:0000259" key="7">
    <source>
        <dbReference type="Pfam" id="PF04932"/>
    </source>
</evidence>
<dbReference type="InterPro" id="IPR019734">
    <property type="entry name" value="TPR_rpt"/>
</dbReference>
<feature type="repeat" description="TPR" evidence="5">
    <location>
        <begin position="496"/>
        <end position="529"/>
    </location>
</feature>
<keyword evidence="4 6" id="KW-0472">Membrane</keyword>
<dbReference type="GO" id="GO:0016874">
    <property type="term" value="F:ligase activity"/>
    <property type="evidence" value="ECO:0007669"/>
    <property type="project" value="UniProtKB-KW"/>
</dbReference>
<evidence type="ECO:0000256" key="5">
    <source>
        <dbReference type="PROSITE-ProRule" id="PRU00339"/>
    </source>
</evidence>
<keyword evidence="5" id="KW-0802">TPR repeat</keyword>
<feature type="transmembrane region" description="Helical" evidence="6">
    <location>
        <begin position="403"/>
        <end position="420"/>
    </location>
</feature>
<dbReference type="EMBL" id="JACVXB010000014">
    <property type="protein sequence ID" value="MBD0833714.1"/>
    <property type="molecule type" value="Genomic_DNA"/>
</dbReference>
<keyword evidence="9" id="KW-1185">Reference proteome</keyword>
<proteinExistence type="predicted"/>
<dbReference type="Gene3D" id="1.25.40.10">
    <property type="entry name" value="Tetratricopeptide repeat domain"/>
    <property type="match status" value="1"/>
</dbReference>
<protein>
    <submittedName>
        <fullName evidence="8">O-antigen ligase family protein</fullName>
    </submittedName>
</protein>
<comment type="subcellular location">
    <subcellularLocation>
        <location evidence="1">Membrane</location>
        <topology evidence="1">Multi-pass membrane protein</topology>
    </subcellularLocation>
</comment>
<feature type="transmembrane region" description="Helical" evidence="6">
    <location>
        <begin position="30"/>
        <end position="48"/>
    </location>
</feature>
<dbReference type="InterPro" id="IPR051533">
    <property type="entry name" value="WaaL-like"/>
</dbReference>
<evidence type="ECO:0000256" key="1">
    <source>
        <dbReference type="ARBA" id="ARBA00004141"/>
    </source>
</evidence>
<comment type="caution">
    <text evidence="8">The sequence shown here is derived from an EMBL/GenBank/DDBJ whole genome shotgun (WGS) entry which is preliminary data.</text>
</comment>
<dbReference type="Proteomes" id="UP000600588">
    <property type="component" value="Unassembled WGS sequence"/>
</dbReference>
<dbReference type="SMART" id="SM00028">
    <property type="entry name" value="TPR"/>
    <property type="match status" value="2"/>
</dbReference>
<feature type="transmembrane region" description="Helical" evidence="6">
    <location>
        <begin position="162"/>
        <end position="183"/>
    </location>
</feature>
<feature type="transmembrane region" description="Helical" evidence="6">
    <location>
        <begin position="122"/>
        <end position="141"/>
    </location>
</feature>
<evidence type="ECO:0000313" key="8">
    <source>
        <dbReference type="EMBL" id="MBD0833714.1"/>
    </source>
</evidence>
<evidence type="ECO:0000256" key="4">
    <source>
        <dbReference type="ARBA" id="ARBA00023136"/>
    </source>
</evidence>
<dbReference type="PANTHER" id="PTHR37422">
    <property type="entry name" value="TEICHURONIC ACID BIOSYNTHESIS PROTEIN TUAE"/>
    <property type="match status" value="1"/>
</dbReference>
<name>A0A8J6UE78_9FLAO</name>
<feature type="transmembrane region" description="Helical" evidence="6">
    <location>
        <begin position="366"/>
        <end position="382"/>
    </location>
</feature>
<keyword evidence="2 6" id="KW-0812">Transmembrane</keyword>
<feature type="transmembrane region" description="Helical" evidence="6">
    <location>
        <begin position="189"/>
        <end position="210"/>
    </location>
</feature>
<reference evidence="8 9" key="1">
    <citation type="submission" date="2020-09" db="EMBL/GenBank/DDBJ databases">
        <title>TT11 complete genome.</title>
        <authorList>
            <person name="Wu Z."/>
        </authorList>
    </citation>
    <scope>NUCLEOTIDE SEQUENCE [LARGE SCALE GENOMIC DNA]</scope>
    <source>
        <strain evidence="8 9">TT11</strain>
    </source>
</reference>
<evidence type="ECO:0000313" key="9">
    <source>
        <dbReference type="Proteomes" id="UP000600588"/>
    </source>
</evidence>
<feature type="transmembrane region" description="Helical" evidence="6">
    <location>
        <begin position="343"/>
        <end position="360"/>
    </location>
</feature>
<dbReference type="PROSITE" id="PS50005">
    <property type="entry name" value="TPR"/>
    <property type="match status" value="1"/>
</dbReference>
<evidence type="ECO:0000256" key="2">
    <source>
        <dbReference type="ARBA" id="ARBA00022692"/>
    </source>
</evidence>
<dbReference type="RefSeq" id="WP_188231494.1">
    <property type="nucleotide sequence ID" value="NZ_JACVXB010000014.1"/>
</dbReference>
<evidence type="ECO:0000256" key="3">
    <source>
        <dbReference type="ARBA" id="ARBA00022989"/>
    </source>
</evidence>
<sequence length="588" mass="67406">MFLVVCLLIFGVLIFRFLFSKNPSINLSILDIGLFILLLYVLINRYVIQIEFGFSIRYIELLGISLFYLVLRSLSVKVYSWLFLTIILSSILQAIHGNLQLLDFWESNHSGFKITGSFFNPGPYAGFLASVWPVSLGMYFFKDKFLVAAKSFNSNTKIVNSVISVACEYIPLIGLISVFIVLPSTQSRAAWLAVIMSSTLLIEYKYSYAARFLKSLKGSKKIYLAILVFCVFAVGILGVYHFKKASADGRLFVWNVSSGIIKDNPLTGVGFDRFKAHYMDYQATYFKSNNGALAGDVADNTYYAFNEWLQFIVEEGFLGFVILLFFLWCLYKVVKENRNKHPFIMIATSILLSIGVFSFFSYSLQILPIKLLIITSFAFLANSDQNKFFRLIKIDSQLSVIKFFKGFLAVLGFVIVFKGYEYSKYLEDGFITWKNAITVYQYGDYEGCIDEYQKVYQVFKKDGDFLMNYGKALTMSNKNEKAIQILEKSKIYLNTTIIQTALGDAYKDLKQYKKAEKAYEQAYNMIPIRFYPLYLLAKLYDESGDKQKALEMADEILNKETKIPSTAIREIKSEMKIIINKYEGQNDL</sequence>
<organism evidence="8 9">
    <name type="scientific">Aestuariibaculum sediminum</name>
    <dbReference type="NCBI Taxonomy" id="2770637"/>
    <lineage>
        <taxon>Bacteria</taxon>
        <taxon>Pseudomonadati</taxon>
        <taxon>Bacteroidota</taxon>
        <taxon>Flavobacteriia</taxon>
        <taxon>Flavobacteriales</taxon>
        <taxon>Flavobacteriaceae</taxon>
    </lineage>
</organism>
<feature type="transmembrane region" description="Helical" evidence="6">
    <location>
        <begin position="308"/>
        <end position="331"/>
    </location>
</feature>
<feature type="transmembrane region" description="Helical" evidence="6">
    <location>
        <begin position="81"/>
        <end position="102"/>
    </location>
</feature>